<sequence length="64" mass="7293">DFATAVKHQAAHLRLSHSTPHDIPFCFILMEVSMGCHGIRSQVKSWYPHGESSRCAHKPDNFKF</sequence>
<name>A0AA39MH42_9AGAR</name>
<evidence type="ECO:0000313" key="2">
    <source>
        <dbReference type="Proteomes" id="UP001175226"/>
    </source>
</evidence>
<dbReference type="AlphaFoldDB" id="A0AA39MH42"/>
<keyword evidence="2" id="KW-1185">Reference proteome</keyword>
<dbReference type="EMBL" id="JAUEPT010000080">
    <property type="protein sequence ID" value="KAK0433519.1"/>
    <property type="molecule type" value="Genomic_DNA"/>
</dbReference>
<feature type="non-terminal residue" evidence="1">
    <location>
        <position position="64"/>
    </location>
</feature>
<dbReference type="Proteomes" id="UP001175226">
    <property type="component" value="Unassembled WGS sequence"/>
</dbReference>
<gene>
    <name evidence="1" type="ORF">EV421DRAFT_1695339</name>
</gene>
<reference evidence="1" key="1">
    <citation type="submission" date="2023-06" db="EMBL/GenBank/DDBJ databases">
        <authorList>
            <consortium name="Lawrence Berkeley National Laboratory"/>
            <person name="Ahrendt S."/>
            <person name="Sahu N."/>
            <person name="Indic B."/>
            <person name="Wong-Bajracharya J."/>
            <person name="Merenyi Z."/>
            <person name="Ke H.-M."/>
            <person name="Monk M."/>
            <person name="Kocsube S."/>
            <person name="Drula E."/>
            <person name="Lipzen A."/>
            <person name="Balint B."/>
            <person name="Henrissat B."/>
            <person name="Andreopoulos B."/>
            <person name="Martin F.M."/>
            <person name="Harder C.B."/>
            <person name="Rigling D."/>
            <person name="Ford K.L."/>
            <person name="Foster G.D."/>
            <person name="Pangilinan J."/>
            <person name="Papanicolaou A."/>
            <person name="Barry K."/>
            <person name="LaButti K."/>
            <person name="Viragh M."/>
            <person name="Koriabine M."/>
            <person name="Yan M."/>
            <person name="Riley R."/>
            <person name="Champramary S."/>
            <person name="Plett K.L."/>
            <person name="Tsai I.J."/>
            <person name="Slot J."/>
            <person name="Sipos G."/>
            <person name="Plett J."/>
            <person name="Nagy L.G."/>
            <person name="Grigoriev I.V."/>
        </authorList>
    </citation>
    <scope>NUCLEOTIDE SEQUENCE</scope>
    <source>
        <strain evidence="1">FPL87.14</strain>
    </source>
</reference>
<protein>
    <submittedName>
        <fullName evidence="1">Uncharacterized protein</fullName>
    </submittedName>
</protein>
<organism evidence="1 2">
    <name type="scientific">Armillaria borealis</name>
    <dbReference type="NCBI Taxonomy" id="47425"/>
    <lineage>
        <taxon>Eukaryota</taxon>
        <taxon>Fungi</taxon>
        <taxon>Dikarya</taxon>
        <taxon>Basidiomycota</taxon>
        <taxon>Agaricomycotina</taxon>
        <taxon>Agaricomycetes</taxon>
        <taxon>Agaricomycetidae</taxon>
        <taxon>Agaricales</taxon>
        <taxon>Marasmiineae</taxon>
        <taxon>Physalacriaceae</taxon>
        <taxon>Armillaria</taxon>
    </lineage>
</organism>
<accession>A0AA39MH42</accession>
<evidence type="ECO:0000313" key="1">
    <source>
        <dbReference type="EMBL" id="KAK0433519.1"/>
    </source>
</evidence>
<comment type="caution">
    <text evidence="1">The sequence shown here is derived from an EMBL/GenBank/DDBJ whole genome shotgun (WGS) entry which is preliminary data.</text>
</comment>
<proteinExistence type="predicted"/>
<feature type="non-terminal residue" evidence="1">
    <location>
        <position position="1"/>
    </location>
</feature>